<protein>
    <submittedName>
        <fullName evidence="9">Transporter</fullName>
    </submittedName>
</protein>
<dbReference type="InterPro" id="IPR020846">
    <property type="entry name" value="MFS_dom"/>
</dbReference>
<evidence type="ECO:0000256" key="3">
    <source>
        <dbReference type="ARBA" id="ARBA00022448"/>
    </source>
</evidence>
<feature type="transmembrane region" description="Helical" evidence="7">
    <location>
        <begin position="81"/>
        <end position="100"/>
    </location>
</feature>
<name>A0A2S7F4Y0_CLOBU</name>
<dbReference type="EMBL" id="LRDH01000173">
    <property type="protein sequence ID" value="PPV11958.1"/>
    <property type="molecule type" value="Genomic_DNA"/>
</dbReference>
<feature type="transmembrane region" description="Helical" evidence="7">
    <location>
        <begin position="213"/>
        <end position="235"/>
    </location>
</feature>
<dbReference type="InterPro" id="IPR005829">
    <property type="entry name" value="Sugar_transporter_CS"/>
</dbReference>
<dbReference type="PROSITE" id="PS00216">
    <property type="entry name" value="SUGAR_TRANSPORT_1"/>
    <property type="match status" value="1"/>
</dbReference>
<evidence type="ECO:0000256" key="1">
    <source>
        <dbReference type="ARBA" id="ARBA00004651"/>
    </source>
</evidence>
<evidence type="ECO:0000256" key="7">
    <source>
        <dbReference type="SAM" id="Phobius"/>
    </source>
</evidence>
<feature type="transmembrane region" description="Helical" evidence="7">
    <location>
        <begin position="141"/>
        <end position="161"/>
    </location>
</feature>
<dbReference type="Pfam" id="PF07690">
    <property type="entry name" value="MFS_1"/>
    <property type="match status" value="1"/>
</dbReference>
<evidence type="ECO:0000256" key="6">
    <source>
        <dbReference type="ARBA" id="ARBA00023136"/>
    </source>
</evidence>
<dbReference type="PANTHER" id="PTHR23514:SF3">
    <property type="entry name" value="BYPASS OF STOP CODON PROTEIN 6"/>
    <property type="match status" value="1"/>
</dbReference>
<dbReference type="InterPro" id="IPR051788">
    <property type="entry name" value="MFS_Transporter"/>
</dbReference>
<keyword evidence="3" id="KW-0813">Transport</keyword>
<accession>A0A2S7F4Y0</accession>
<dbReference type="PROSITE" id="PS50850">
    <property type="entry name" value="MFS"/>
    <property type="match status" value="1"/>
</dbReference>
<feature type="transmembrane region" description="Helical" evidence="7">
    <location>
        <begin position="12"/>
        <end position="34"/>
    </location>
</feature>
<feature type="transmembrane region" description="Helical" evidence="7">
    <location>
        <begin position="281"/>
        <end position="300"/>
    </location>
</feature>
<organism evidence="9 10">
    <name type="scientific">Clostridium butyricum</name>
    <dbReference type="NCBI Taxonomy" id="1492"/>
    <lineage>
        <taxon>Bacteria</taxon>
        <taxon>Bacillati</taxon>
        <taxon>Bacillota</taxon>
        <taxon>Clostridia</taxon>
        <taxon>Eubacteriales</taxon>
        <taxon>Clostridiaceae</taxon>
        <taxon>Clostridium</taxon>
    </lineage>
</organism>
<reference evidence="9 10" key="1">
    <citation type="submission" date="2016-01" db="EMBL/GenBank/DDBJ databases">
        <title>Characterization of the Clostridium difficile lineages that are prevalent in Hong Kong and China.</title>
        <authorList>
            <person name="Kwok J.S.-L."/>
            <person name="Lam W.-Y."/>
            <person name="Ip M."/>
            <person name="Chan T.-F."/>
            <person name="Hawkey P.M."/>
            <person name="Tsui S.K.-W."/>
        </authorList>
    </citation>
    <scope>NUCLEOTIDE SEQUENCE [LARGE SCALE GENOMIC DNA]</scope>
    <source>
        <strain evidence="9 10">300064</strain>
    </source>
</reference>
<comment type="caution">
    <text evidence="9">The sequence shown here is derived from an EMBL/GenBank/DDBJ whole genome shotgun (WGS) entry which is preliminary data.</text>
</comment>
<feature type="transmembrane region" description="Helical" evidence="7">
    <location>
        <begin position="341"/>
        <end position="363"/>
    </location>
</feature>
<dbReference type="PANTHER" id="PTHR23514">
    <property type="entry name" value="BYPASS OF STOP CODON PROTEIN 6"/>
    <property type="match status" value="1"/>
</dbReference>
<gene>
    <name evidence="9" type="ORF">AWN73_06535</name>
</gene>
<dbReference type="SUPFAM" id="SSF103473">
    <property type="entry name" value="MFS general substrate transporter"/>
    <property type="match status" value="1"/>
</dbReference>
<dbReference type="AlphaFoldDB" id="A0A2S7F4Y0"/>
<evidence type="ECO:0000256" key="4">
    <source>
        <dbReference type="ARBA" id="ARBA00022692"/>
    </source>
</evidence>
<feature type="transmembrane region" description="Helical" evidence="7">
    <location>
        <begin position="167"/>
        <end position="192"/>
    </location>
</feature>
<evidence type="ECO:0000259" key="8">
    <source>
        <dbReference type="PROSITE" id="PS50850"/>
    </source>
</evidence>
<keyword evidence="5 7" id="KW-1133">Transmembrane helix</keyword>
<evidence type="ECO:0000313" key="10">
    <source>
        <dbReference type="Proteomes" id="UP000238081"/>
    </source>
</evidence>
<keyword evidence="6 7" id="KW-0472">Membrane</keyword>
<feature type="transmembrane region" description="Helical" evidence="7">
    <location>
        <begin position="255"/>
        <end position="274"/>
    </location>
</feature>
<comment type="similarity">
    <text evidence="2">Belongs to the major facilitator superfamily.</text>
</comment>
<evidence type="ECO:0000256" key="5">
    <source>
        <dbReference type="ARBA" id="ARBA00022989"/>
    </source>
</evidence>
<dbReference type="Gene3D" id="1.20.1250.20">
    <property type="entry name" value="MFS general substrate transporter like domains"/>
    <property type="match status" value="2"/>
</dbReference>
<feature type="transmembrane region" description="Helical" evidence="7">
    <location>
        <begin position="106"/>
        <end position="129"/>
    </location>
</feature>
<dbReference type="RefSeq" id="WP_027635541.1">
    <property type="nucleotide sequence ID" value="NZ_CAVLFH010000001.1"/>
</dbReference>
<comment type="subcellular location">
    <subcellularLocation>
        <location evidence="1">Cell membrane</location>
        <topology evidence="1">Multi-pass membrane protein</topology>
    </subcellularLocation>
</comment>
<dbReference type="InterPro" id="IPR011701">
    <property type="entry name" value="MFS"/>
</dbReference>
<feature type="transmembrane region" description="Helical" evidence="7">
    <location>
        <begin position="306"/>
        <end position="329"/>
    </location>
</feature>
<evidence type="ECO:0000313" key="9">
    <source>
        <dbReference type="EMBL" id="PPV11958.1"/>
    </source>
</evidence>
<dbReference type="GO" id="GO:0022857">
    <property type="term" value="F:transmembrane transporter activity"/>
    <property type="evidence" value="ECO:0007669"/>
    <property type="project" value="InterPro"/>
</dbReference>
<keyword evidence="4 7" id="KW-0812">Transmembrane</keyword>
<dbReference type="GO" id="GO:0005886">
    <property type="term" value="C:plasma membrane"/>
    <property type="evidence" value="ECO:0007669"/>
    <property type="project" value="UniProtKB-SubCell"/>
</dbReference>
<evidence type="ECO:0000256" key="2">
    <source>
        <dbReference type="ARBA" id="ARBA00008335"/>
    </source>
</evidence>
<dbReference type="InterPro" id="IPR036259">
    <property type="entry name" value="MFS_trans_sf"/>
</dbReference>
<feature type="domain" description="Major facilitator superfamily (MFS) profile" evidence="8">
    <location>
        <begin position="16"/>
        <end position="395"/>
    </location>
</feature>
<feature type="transmembrane region" description="Helical" evidence="7">
    <location>
        <begin position="369"/>
        <end position="392"/>
    </location>
</feature>
<proteinExistence type="inferred from homology"/>
<feature type="transmembrane region" description="Helical" evidence="7">
    <location>
        <begin position="49"/>
        <end position="69"/>
    </location>
</feature>
<dbReference type="Proteomes" id="UP000238081">
    <property type="component" value="Unassembled WGS sequence"/>
</dbReference>
<sequence>MEERVVKQNYKKLYPTAFILYLSFFVHGFGAAILSQNTTSLQALWSTDAAGVLYVISALGIGRLITYPFSGAISDKFGRRLTVIIGCLVYICFFGGILIAPNVQVAFCVAILAGVANGFLDSGVIPAVMEILVNSSGLASILTKLVIAIAQYILPVMVVFWADNGMWFGWTFVMCIGLLVLIALLLIKLPFAEPEAKKEEVVESSAETIKANFWIEGVALIIMGYTATATFQVFLNINKDYGMTFLNMSQSAAGQIGSNYALGSICAVLLNVVLVKWFKSVRLILIYPALSLGTLLWMYLAPSPTVAQIGGFLIGATCAGGVLQLVVATMSDLFPASKAKAVSMIMIAGALCAFTITAIAGGVTKSFGVQYTLLVSAVLASVSIVAAIVVNIRYNILMKKDK</sequence>